<reference evidence="1" key="1">
    <citation type="submission" date="2017-05" db="UniProtKB">
        <authorList>
            <consortium name="EnsemblMetazoa"/>
        </authorList>
    </citation>
    <scope>IDENTIFICATION</scope>
</reference>
<accession>A0A1X7VGT2</accession>
<dbReference type="EnsemblMetazoa" id="Aqu2.1.39515_001">
    <property type="protein sequence ID" value="Aqu2.1.39515_001"/>
    <property type="gene ID" value="Aqu2.1.39515"/>
</dbReference>
<sequence length="80" mass="9007">NNPVSSYLPPDILNRIAYLIKEKVFIRVGNFSVRPNGPHPAGLLDILCRYSDLLNLQECLKPVTIPVELKCKIADTNVKF</sequence>
<organism evidence="1">
    <name type="scientific">Amphimedon queenslandica</name>
    <name type="common">Sponge</name>
    <dbReference type="NCBI Taxonomy" id="400682"/>
    <lineage>
        <taxon>Eukaryota</taxon>
        <taxon>Metazoa</taxon>
        <taxon>Porifera</taxon>
        <taxon>Demospongiae</taxon>
        <taxon>Heteroscleromorpha</taxon>
        <taxon>Haplosclerida</taxon>
        <taxon>Niphatidae</taxon>
        <taxon>Amphimedon</taxon>
    </lineage>
</organism>
<name>A0A1X7VGT2_AMPQE</name>
<dbReference type="InParanoid" id="A0A1X7VGT2"/>
<dbReference type="AlphaFoldDB" id="A0A1X7VGT2"/>
<evidence type="ECO:0000313" key="1">
    <source>
        <dbReference type="EnsemblMetazoa" id="Aqu2.1.39515_001"/>
    </source>
</evidence>
<proteinExistence type="predicted"/>
<protein>
    <submittedName>
        <fullName evidence="1">Uncharacterized protein</fullName>
    </submittedName>
</protein>